<reference evidence="3 4" key="1">
    <citation type="submission" date="2020-08" db="EMBL/GenBank/DDBJ databases">
        <title>Genomic Encyclopedia of Type Strains, Phase IV (KMG-IV): sequencing the most valuable type-strain genomes for metagenomic binning, comparative biology and taxonomic classification.</title>
        <authorList>
            <person name="Goeker M."/>
        </authorList>
    </citation>
    <scope>NUCLEOTIDE SEQUENCE [LARGE SCALE GENOMIC DNA]</scope>
    <source>
        <strain evidence="3 4">DSM 24696</strain>
    </source>
</reference>
<dbReference type="PANTHER" id="PTHR42957">
    <property type="entry name" value="HELICASE MJ1565-RELATED"/>
    <property type="match status" value="1"/>
</dbReference>
<dbReference type="Gene3D" id="3.40.50.300">
    <property type="entry name" value="P-loop containing nucleotide triphosphate hydrolases"/>
    <property type="match status" value="2"/>
</dbReference>
<evidence type="ECO:0000313" key="4">
    <source>
        <dbReference type="Proteomes" id="UP000551878"/>
    </source>
</evidence>
<organism evidence="3 4">
    <name type="scientific">Texcoconibacillus texcoconensis</name>
    <dbReference type="NCBI Taxonomy" id="1095777"/>
    <lineage>
        <taxon>Bacteria</taxon>
        <taxon>Bacillati</taxon>
        <taxon>Bacillota</taxon>
        <taxon>Bacilli</taxon>
        <taxon>Bacillales</taxon>
        <taxon>Bacillaceae</taxon>
        <taxon>Texcoconibacillus</taxon>
    </lineage>
</organism>
<dbReference type="InterPro" id="IPR017646">
    <property type="entry name" value="Dnd_assoc_2"/>
</dbReference>
<dbReference type="RefSeq" id="WP_184662913.1">
    <property type="nucleotide sequence ID" value="NZ_JACHHB010000002.1"/>
</dbReference>
<dbReference type="InterPro" id="IPR008571">
    <property type="entry name" value="HerA-like"/>
</dbReference>
<dbReference type="InterPro" id="IPR002789">
    <property type="entry name" value="HerA_central"/>
</dbReference>
<dbReference type="Pfam" id="PF01935">
    <property type="entry name" value="DUF87"/>
    <property type="match status" value="1"/>
</dbReference>
<dbReference type="EMBL" id="JACHHB010000002">
    <property type="protein sequence ID" value="MBB5172442.1"/>
    <property type="molecule type" value="Genomic_DNA"/>
</dbReference>
<accession>A0A840QM37</accession>
<name>A0A840QM37_9BACI</name>
<feature type="domain" description="Helicase HerA central" evidence="2">
    <location>
        <begin position="1377"/>
        <end position="1583"/>
    </location>
</feature>
<dbReference type="PANTHER" id="PTHR42957:SF1">
    <property type="entry name" value="HELICASE MJ1565-RELATED"/>
    <property type="match status" value="1"/>
</dbReference>
<sequence>MSNMFYKFIADQIIDYFTEYEVQAGDRFHVQFEHLNEVESLVLALDGCAKDSGLYLDFKWSNQGEYESFSLKCGDCEVLIASTMDGVTADFLTTLRNKVGTDDPLFENKAILFIHHTTLDSIIGGTVNMQQSGMPLSFDIIQNHIEERLRVSDLSSETKVVISFALEQLNDLNQVHSIFDYQELLEALHKDISKNDYKKLGLFYDTALMSYDEKTQIERLKTNQELFQFVLETENYGDFTNDLEKMFDENGVNIFLESDDWRLLEFSFVQKSHQNKEDMTPPSYVEDNIKETNEGLIYWECAEGDTKAKSRRRHIIIFNPSQTQDVSLEFKFDQYLNKSGLSNMVGDAAKINRKKINFVHKFIHSEVNFLRFRYKEQGAIFDFKIAIVPFEESFFECIKTTYFVSFLKKNGFIEVASSNDSLIINEAKGDEIQEIHLSEDREQANVESSEKIKFIKENEYIQNQGGEVYFDLIVNDICIPLKFVAELLPLKYIDGIMIYRMKRKKQKDFIFTNENRAVLGNQEFIIKDHDLLQSLRWEKAFIDQNAIALIEAGGQMNLSPLSIPANVSQAYYEYLDYFRTRDILPSMAHWDQTLCDLAKNYIEAYKESVLNIEEGATLTEIEKNLSLIGTVNTTDDIKSLKYSPLHPVNVMYQYSLLQQSNNNEDIPEEILKRLDPKYLTPYIFFENEIYKPVEQIHSPEWTYFNHYKKARYQSSTSFVSKVVSDKIKEFTRHYKYLFQMVETSPMKISLINLGDAKEVLQGIFEYYRSQINNKVNIDDLMPIEITIYQDQNTYSAMEEISFYNNVEEVERHFHLNLNNKHLSKSDLLNIVREKVNFYKRNITENRLEYAHITFYELEQYVDETTDQMDRLETGATLNGLFSSINSTFVGDSYRTGFGTKYTNDNSLVYFMKLYNSLALASGRQNTFEFGKTIVTAFSTKDMGQLKKIYEASHWVTFIEPKVDLSFFTEKHIEEDLLILHYSDQYSTSNHYDAITVTEKTKQFEVVIEEFLSKHVTDISEGTTNEIINLFNSLNGDWLLKMIGQNTHSPREKMSILSAVKFSLAFFAHSDIVWVPLSLEEVLRVSGAVGLEQRGGLFSAKNLGLSGPKSDDILLVGIDTSNEKLKVFFYPIEVKIGNITGNVIGKAKTQVQSTAETIYQQLNQNCFPSKVYRDFLMHLTIVSAKKLKLYNIWEDNDWDVILNESVRTKIFNDDYEISKDHSFIMGSSGIIIFEKENIFRDVKKDDDDILQVSLTEKDGYQYLALAQKSLFERLHQNEDDFPKEKLFWYQYKKSNNNVNNVAKDGLVNYETREKDNKNQGHPHEPDCEEVQFKDSKDNEQSISVQQPKEPMHILFGHKTDSKDPLIWYPTTTSKTMHTNTGIIGTMGTGKTQFTKSLIKQLHGQAVYNVNGTELGMLIFDYKGDYIKDDFVQATNATVYYPYHLPFNPLALYEGQSFKPLLPVHTASTIKETISTAFGLGVKQQQTINDIILESYEVRGIDRGDPSTWKKTPPTFKEVCNRFFNREETKEDSLYAALKQIDNFQLFSDQNDKTMPLFEMIDGVTVINLSGYDRSIQNLIVGMTLDSFYSQMAAKGHSEIQGDYRELTKMILVDEADNFISQGFKSLKNIMKEGREYGVGTILSTQFLSHFATSDSDYADYILTWIVHRVPTIKKKEVQNVFNPETQTETEQLMNKIRELQKHKSIVTNVSNNKYELMEDMAFWKLLDQ</sequence>
<dbReference type="NCBIfam" id="TIGR03237">
    <property type="entry name" value="dnd_assoc_2"/>
    <property type="match status" value="1"/>
</dbReference>
<evidence type="ECO:0000256" key="1">
    <source>
        <dbReference type="SAM" id="MobiDB-lite"/>
    </source>
</evidence>
<comment type="caution">
    <text evidence="3">The sequence shown here is derived from an EMBL/GenBank/DDBJ whole genome shotgun (WGS) entry which is preliminary data.</text>
</comment>
<proteinExistence type="predicted"/>
<dbReference type="InterPro" id="IPR027417">
    <property type="entry name" value="P-loop_NTPase"/>
</dbReference>
<dbReference type="SUPFAM" id="SSF52540">
    <property type="entry name" value="P-loop containing nucleoside triphosphate hydrolases"/>
    <property type="match status" value="1"/>
</dbReference>
<gene>
    <name evidence="3" type="ORF">HNQ41_000586</name>
</gene>
<dbReference type="Proteomes" id="UP000551878">
    <property type="component" value="Unassembled WGS sequence"/>
</dbReference>
<keyword evidence="4" id="KW-1185">Reference proteome</keyword>
<protein>
    <submittedName>
        <fullName evidence="3">DNA phosphorothioation-dependent restriction protein DptH</fullName>
    </submittedName>
</protein>
<feature type="region of interest" description="Disordered" evidence="1">
    <location>
        <begin position="1312"/>
        <end position="1338"/>
    </location>
</feature>
<evidence type="ECO:0000259" key="2">
    <source>
        <dbReference type="Pfam" id="PF01935"/>
    </source>
</evidence>
<evidence type="ECO:0000313" key="3">
    <source>
        <dbReference type="EMBL" id="MBB5172442.1"/>
    </source>
</evidence>